<dbReference type="InterPro" id="IPR058636">
    <property type="entry name" value="Beta-barrel_YknX"/>
</dbReference>
<evidence type="ECO:0000256" key="2">
    <source>
        <dbReference type="ARBA" id="ARBA00023054"/>
    </source>
</evidence>
<feature type="coiled-coil region" evidence="3">
    <location>
        <begin position="263"/>
        <end position="297"/>
    </location>
</feature>
<dbReference type="Pfam" id="PF25990">
    <property type="entry name" value="Beta-barrel_YknX"/>
    <property type="match status" value="1"/>
</dbReference>
<protein>
    <submittedName>
        <fullName evidence="6">Efflux RND transporter periplasmic adaptor subunit</fullName>
    </submittedName>
</protein>
<keyword evidence="2 3" id="KW-0175">Coiled coil</keyword>
<gene>
    <name evidence="6" type="ORF">PV361_07870</name>
</gene>
<comment type="caution">
    <text evidence="6">The sequence shown here is derived from an EMBL/GenBank/DDBJ whole genome shotgun (WGS) entry which is preliminary data.</text>
</comment>
<evidence type="ECO:0000313" key="7">
    <source>
        <dbReference type="Proteomes" id="UP001328425"/>
    </source>
</evidence>
<dbReference type="EMBL" id="JARBCY010000048">
    <property type="protein sequence ID" value="MEF3318618.1"/>
    <property type="molecule type" value="Genomic_DNA"/>
</dbReference>
<dbReference type="Gene3D" id="2.40.30.170">
    <property type="match status" value="1"/>
</dbReference>
<sequence length="701" mass="77449">MKNLYIRTKNFIFKNKITKILGLILLIALAFLIFKIISGKINGKEGEIISSNQVVTLKKGSVTNSVTEKGKVVPSNSVEVFAEKPLPVTHVNVKVGDLVKKGDVIAQLDSSSIEQQLKSRRAQKSATDKNLSAQISAAKKRLDEAISGRDSGKNPAIVAAETSLTQAMDQYLAAQKSYDDFKRSLDEAYNQGMVAEKSTKENLAYQEEATDLKYRQLQDDMNKNANKIADNRALAADKARQEDYLQNALDNEKKRLTELGISIKEEQGRLSEAQGKLTSLQSDKSALQARKDQLNLQKSKENDPQKIIEIENELNKVNSDIIKNQDDIEAINFEEIKKSANENINRLTRTQNEVEIQVNKISEDLATAKADQQKYTSEAEAMEKELEGQQKQVDATRLEVKKAKEDLSSDADKAIKSQKARDDELKTLAQNLETARDNYESAKRNLESTKTQVANEISGLSDNLKTARAGANNLDSVEIENLTEELEKSLIKAPADGTVTEVNAKEGQAPAAAVAKIETIDTLRIESQVKEYDKNSVAVGTLVEITSDSAMGETYKGRVISIDPVPMPVSADNKTGEVLYKTTIELDEGQEIKLAPGMSLRVKYIMSEEKNTFKVPTDAVFERDGKNYILALKDMGNDKYQIQKVEVNLGLSNDAETAIKSKDLKENDKVLATSGGYGEGNTVTIEESPLPDEKTGEKDEK</sequence>
<comment type="subcellular location">
    <subcellularLocation>
        <location evidence="1">Cell envelope</location>
    </subcellularLocation>
</comment>
<dbReference type="Proteomes" id="UP001328425">
    <property type="component" value="Unassembled WGS sequence"/>
</dbReference>
<evidence type="ECO:0000256" key="1">
    <source>
        <dbReference type="ARBA" id="ARBA00004196"/>
    </source>
</evidence>
<feature type="region of interest" description="Disordered" evidence="4">
    <location>
        <begin position="671"/>
        <end position="701"/>
    </location>
</feature>
<feature type="compositionally biased region" description="Basic and acidic residues" evidence="4">
    <location>
        <begin position="691"/>
        <end position="701"/>
    </location>
</feature>
<dbReference type="Gene3D" id="2.40.420.20">
    <property type="match status" value="1"/>
</dbReference>
<dbReference type="InterPro" id="IPR050465">
    <property type="entry name" value="UPF0194_transport"/>
</dbReference>
<feature type="coiled-coil region" evidence="3">
    <location>
        <begin position="330"/>
        <end position="456"/>
    </location>
</feature>
<feature type="domain" description="YknX-like beta-barrel" evidence="5">
    <location>
        <begin position="524"/>
        <end position="602"/>
    </location>
</feature>
<reference evidence="6 7" key="1">
    <citation type="submission" date="2022-11" db="EMBL/GenBank/DDBJ databases">
        <title>The First Case of Preauricular Fistular Abscess Caused by Peptoniphilus grossensis.</title>
        <authorList>
            <person name="Byun J.-H."/>
        </authorList>
    </citation>
    <scope>NUCLEOTIDE SEQUENCE [LARGE SCALE GENOMIC DNA]</scope>
    <source>
        <strain evidence="6 7">GYB008</strain>
    </source>
</reference>
<name>A0ABU7XDV2_9FIRM</name>
<evidence type="ECO:0000256" key="3">
    <source>
        <dbReference type="SAM" id="Coils"/>
    </source>
</evidence>
<evidence type="ECO:0000313" key="6">
    <source>
        <dbReference type="EMBL" id="MEF3318618.1"/>
    </source>
</evidence>
<organism evidence="6 7">
    <name type="scientific">Peptoniphilus grossensis</name>
    <dbReference type="NCBI Taxonomy" id="1465756"/>
    <lineage>
        <taxon>Bacteria</taxon>
        <taxon>Bacillati</taxon>
        <taxon>Bacillota</taxon>
        <taxon>Tissierellia</taxon>
        <taxon>Tissierellales</taxon>
        <taxon>Peptoniphilaceae</taxon>
        <taxon>Peptoniphilus</taxon>
    </lineage>
</organism>
<proteinExistence type="predicted"/>
<accession>A0ABU7XDV2</accession>
<keyword evidence="7" id="KW-1185">Reference proteome</keyword>
<dbReference type="Gene3D" id="2.40.50.100">
    <property type="match status" value="1"/>
</dbReference>
<dbReference type="PANTHER" id="PTHR32347">
    <property type="entry name" value="EFFLUX SYSTEM COMPONENT YKNX-RELATED"/>
    <property type="match status" value="1"/>
</dbReference>
<evidence type="ECO:0000256" key="4">
    <source>
        <dbReference type="SAM" id="MobiDB-lite"/>
    </source>
</evidence>
<evidence type="ECO:0000259" key="5">
    <source>
        <dbReference type="Pfam" id="PF25990"/>
    </source>
</evidence>
<dbReference type="RefSeq" id="WP_332087642.1">
    <property type="nucleotide sequence ID" value="NZ_JARBCY010000048.1"/>
</dbReference>